<dbReference type="EMBL" id="BSYR01000003">
    <property type="protein sequence ID" value="GMI65754.1"/>
    <property type="molecule type" value="Genomic_DNA"/>
</dbReference>
<gene>
    <name evidence="2" type="ORF">HRI_000244700</name>
</gene>
<evidence type="ECO:0000313" key="2">
    <source>
        <dbReference type="EMBL" id="GMI65754.1"/>
    </source>
</evidence>
<comment type="caution">
    <text evidence="2">The sequence shown here is derived from an EMBL/GenBank/DDBJ whole genome shotgun (WGS) entry which is preliminary data.</text>
</comment>
<name>A0A9W7GUB0_HIBTR</name>
<protein>
    <submittedName>
        <fullName evidence="2">Uncharacterized protein</fullName>
    </submittedName>
</protein>
<dbReference type="AlphaFoldDB" id="A0A9W7GUB0"/>
<feature type="region of interest" description="Disordered" evidence="1">
    <location>
        <begin position="1"/>
        <end position="21"/>
    </location>
</feature>
<reference evidence="2" key="1">
    <citation type="submission" date="2023-05" db="EMBL/GenBank/DDBJ databases">
        <title>Genome and transcriptome analyses reveal genes involved in the formation of fine ridges on petal epidermal cells in Hibiscus trionum.</title>
        <authorList>
            <person name="Koshimizu S."/>
            <person name="Masuda S."/>
            <person name="Ishii T."/>
            <person name="Shirasu K."/>
            <person name="Hoshino A."/>
            <person name="Arita M."/>
        </authorList>
    </citation>
    <scope>NUCLEOTIDE SEQUENCE</scope>
    <source>
        <strain evidence="2">Hamamatsu line</strain>
    </source>
</reference>
<keyword evidence="3" id="KW-1185">Reference proteome</keyword>
<organism evidence="2 3">
    <name type="scientific">Hibiscus trionum</name>
    <name type="common">Flower of an hour</name>
    <dbReference type="NCBI Taxonomy" id="183268"/>
    <lineage>
        <taxon>Eukaryota</taxon>
        <taxon>Viridiplantae</taxon>
        <taxon>Streptophyta</taxon>
        <taxon>Embryophyta</taxon>
        <taxon>Tracheophyta</taxon>
        <taxon>Spermatophyta</taxon>
        <taxon>Magnoliopsida</taxon>
        <taxon>eudicotyledons</taxon>
        <taxon>Gunneridae</taxon>
        <taxon>Pentapetalae</taxon>
        <taxon>rosids</taxon>
        <taxon>malvids</taxon>
        <taxon>Malvales</taxon>
        <taxon>Malvaceae</taxon>
        <taxon>Malvoideae</taxon>
        <taxon>Hibiscus</taxon>
    </lineage>
</organism>
<sequence length="71" mass="7632">MSKQWENSNTGCAQLTNSPGKCCANSGSQKCCTSEEFAGALGWRLSNDEVDELRSLASAMRSVIGLPMEML</sequence>
<proteinExistence type="predicted"/>
<dbReference type="Proteomes" id="UP001165190">
    <property type="component" value="Unassembled WGS sequence"/>
</dbReference>
<evidence type="ECO:0000313" key="3">
    <source>
        <dbReference type="Proteomes" id="UP001165190"/>
    </source>
</evidence>
<evidence type="ECO:0000256" key="1">
    <source>
        <dbReference type="SAM" id="MobiDB-lite"/>
    </source>
</evidence>
<dbReference type="OrthoDB" id="37537at2759"/>
<accession>A0A9W7GUB0</accession>